<sequence length="33" mass="3849">MTYFFDLSSLLLQNALTFVEVIRIIRGTLMRDA</sequence>
<gene>
    <name evidence="1" type="ORF">NCTC12157_02309</name>
</gene>
<dbReference type="EMBL" id="UGGO01000001">
    <property type="protein sequence ID" value="STQ44586.1"/>
    <property type="molecule type" value="Genomic_DNA"/>
</dbReference>
<evidence type="ECO:0000313" key="1">
    <source>
        <dbReference type="EMBL" id="STQ44586.1"/>
    </source>
</evidence>
<dbReference type="Proteomes" id="UP000254304">
    <property type="component" value="Unassembled WGS sequence"/>
</dbReference>
<proteinExistence type="predicted"/>
<name>A0A377NF36_9GAMM</name>
<accession>A0A377NF36</accession>
<reference evidence="1 2" key="1">
    <citation type="submission" date="2018-06" db="EMBL/GenBank/DDBJ databases">
        <authorList>
            <consortium name="Pathogen Informatics"/>
            <person name="Doyle S."/>
        </authorList>
    </citation>
    <scope>NUCLEOTIDE SEQUENCE [LARGE SCALE GENOMIC DNA]</scope>
    <source>
        <strain evidence="1 2">NCTC12157</strain>
    </source>
</reference>
<evidence type="ECO:0000313" key="2">
    <source>
        <dbReference type="Proteomes" id="UP000254304"/>
    </source>
</evidence>
<dbReference type="AlphaFoldDB" id="A0A377NF36"/>
<protein>
    <submittedName>
        <fullName evidence="1">Uncharacterized protein</fullName>
    </submittedName>
</protein>
<organism evidence="1 2">
    <name type="scientific">Ewingella americana</name>
    <dbReference type="NCBI Taxonomy" id="41202"/>
    <lineage>
        <taxon>Bacteria</taxon>
        <taxon>Pseudomonadati</taxon>
        <taxon>Pseudomonadota</taxon>
        <taxon>Gammaproteobacteria</taxon>
        <taxon>Enterobacterales</taxon>
        <taxon>Yersiniaceae</taxon>
        <taxon>Ewingella</taxon>
    </lineage>
</organism>